<dbReference type="InterPro" id="IPR047187">
    <property type="entry name" value="SF1_C_Upf1"/>
</dbReference>
<dbReference type="InterPro" id="IPR011335">
    <property type="entry name" value="Restrct_endonuc-II-like"/>
</dbReference>
<feature type="domain" description="DNA2/NAM7 helicase helicase" evidence="2">
    <location>
        <begin position="1223"/>
        <end position="1262"/>
    </location>
</feature>
<feature type="domain" description="DNA2/NAM7 helicase helicase" evidence="2">
    <location>
        <begin position="324"/>
        <end position="387"/>
    </location>
</feature>
<dbReference type="Pfam" id="PF13195">
    <property type="entry name" value="DUF4011"/>
    <property type="match status" value="1"/>
</dbReference>
<evidence type="ECO:0000313" key="5">
    <source>
        <dbReference type="EMBL" id="MFC5518852.1"/>
    </source>
</evidence>
<dbReference type="InterPro" id="IPR021754">
    <property type="entry name" value="DUF3320"/>
</dbReference>
<dbReference type="InterPro" id="IPR041677">
    <property type="entry name" value="DNA2/NAM7_AAA_11"/>
</dbReference>
<dbReference type="InterPro" id="IPR049468">
    <property type="entry name" value="Restrct_endonuc-II-like_dom"/>
</dbReference>
<feature type="domain" description="DUF3320" evidence="1">
    <location>
        <begin position="1690"/>
        <end position="1737"/>
    </location>
</feature>
<dbReference type="PANTHER" id="PTHR10887">
    <property type="entry name" value="DNA2/NAM7 HELICASE FAMILY"/>
    <property type="match status" value="1"/>
</dbReference>
<dbReference type="RefSeq" id="WP_266346541.1">
    <property type="nucleotide sequence ID" value="NZ_JAPKNH010000023.1"/>
</dbReference>
<dbReference type="InterPro" id="IPR025103">
    <property type="entry name" value="DUF4011"/>
</dbReference>
<dbReference type="CDD" id="cd18808">
    <property type="entry name" value="SF1_C_Upf1"/>
    <property type="match status" value="1"/>
</dbReference>
<sequence length="1871" mass="204909">MSEAETASIYQSNLPLETKLERARIELLDLSARNRLLNVPRFSKAARTIDIVDERSTEVYRLLAKDAKAFTFAAGRPDRAGADAAVEEDEDLSAVELAQPEEAEEEMDGQGRAKRHVDTKLQTRMTPKGLQKRLLDLYHDARTLEEEQGVNVLFLALGMLRWIDPNNKDNIRHAPLVLVPVRLERGTAGERFRLRVRPEDQTSNLSLEAYLDRVHALRLPSFEGGDDFDPGAYFAEVAAAVSTKADWAVAPDDIVLGFFSFSKFLMYRDLDPENWPEGGRITDQAMIRSLLSDGFDGGDPLLSDDERIDRHIAPADMLHIVDSDGSQTLAVHDVRRGRDLIIQGPPGTGKSQTIANVIASAVADGKTVLFVAEKMAALDVVKRRLDNAGVGDVCLELHSNKANKRNLLEELRRTWELGSPRGEFPSNLTGRLKEARDVLNGHAERMHVAHLPSRLTPYQVFGNITKLRREGQRPVDLPLDGATRWSPDELDDRRRLLVELIQRVDEIGLPISHPWHGVGLDMVLPTTLERLVPRIEALRSTVAGLRSDLAGLSATLEADQTPTRFGDVVALLERAETIAAAPGLSAHALSDPVWNDRRDGISGLVAAGADLARKTDDLAASVHSTALDTSIEGLEAQLAWLPGDFPTEAFARARELGDLLPRLRAETDRLSAELGIPGPIDTLSSISRLVTTGERVAAAPDASPEAFAATVWDQGVEQAGDLAESVEVLERSRLAVGDRLLDVAWTTDVASARQALATNTGLLKSLSGEYRKAKALVRSIARISDMPTAEIIELLDALMKGQAAASRVREGDAFGRSAFGTDWRGERSASAPLLALVAWMRTLRGLGAEPRLIAGRLAERRLAGEHAALVLRIVDAAKPLLDALWSDLGSAAGAALAGAISVDRAQLDLVDARVRNLAWADDLCRSLMREVPQSMPERLALISKIASWQGTAHSLDERSDLGAQAFGPVWQGRRSEWTTLANAVAWIGSHGDLRHLAARLPKRTAIAAEVRNAEKDSEAAAASLGEIESLLSTGPRSLFGVETNTDVPLDRCFERLDAWLANTEQLSKWVAYRDRADKARTSGLPAFVDHLEDGRLDTSAASPSLEMAYYEAILAELIHNNPELGRFDGNLHGRQVREFANLDREHIKAASLEVVRAHHRRIPPRDGGAGPVGILRGEMAKRSRHMPIRLLMQRAGPAIQALKPVMMMSPLSVAQFLTPGKLTFDLLVMDEASQIQPVDALGAIARTRQVVVVGDERQLPPTKFFSKMTGGQGGDEDEEGAEVADIESILGLFTARGLPQRMLRWHYRSRHQSLIAVSNSQFYQNKLFIVPSPYTAEAGMGLRFHHVPNGVFDSGGTSANAVEARTVAEAILRHAKTNPAESLGVATFSVSQRRAIQDEVEVLRRLNPETEEFFHAHPSEPFFVKNLENVQGDERDVIMISVGYAKNAQGYMAMRFGPLGAEGGERRLNVLISRAKRRCEVYASITDEDIDLERGKGKGIFAFKLFLHYARTGRLSIAQSSDGGMDSVFEEQVASALQEKGYQVHPQVGIAGFFVDLAISDAERPGRYLLGIECDGASYHSSRSARDRDRLRQAVLEDHGWIIHRIWSTDWFQRPQEQLERTIAAIEAAKAELDERTERDFAIHRAVPVEIITVDRGDVTEFGLANAVPEGELFDATYVEATLTRPGPYELHETPVGRMADLVAQVVHVESPVHVDEVVARVRYAFGLQRAGARIQAAVEQGIERAVAHRGVTRDGDFLTLLDAEPVVRDRRNSFSPGLRKVEMLPSSELAVGVLRIVADNLGATDEEVVGTLSRRLGFKATSAQLRSTIGAVVAALVEQGRLSRKGRMLVIGAGAVPAGPVIEDRPALLN</sequence>
<proteinExistence type="predicted"/>
<feature type="domain" description="Restriction endonuclease type II-like" evidence="4">
    <location>
        <begin position="1529"/>
        <end position="1626"/>
    </location>
</feature>
<dbReference type="Gene3D" id="3.40.50.300">
    <property type="entry name" value="P-loop containing nucleotide triphosphate hydrolases"/>
    <property type="match status" value="3"/>
</dbReference>
<evidence type="ECO:0000259" key="2">
    <source>
        <dbReference type="Pfam" id="PF13086"/>
    </source>
</evidence>
<accession>A0ABW0Q5C0</accession>
<evidence type="ECO:0000259" key="1">
    <source>
        <dbReference type="Pfam" id="PF11784"/>
    </source>
</evidence>
<dbReference type="EMBL" id="JBHSML010000026">
    <property type="protein sequence ID" value="MFC5518852.1"/>
    <property type="molecule type" value="Genomic_DNA"/>
</dbReference>
<dbReference type="Proteomes" id="UP001596150">
    <property type="component" value="Unassembled WGS sequence"/>
</dbReference>
<protein>
    <submittedName>
        <fullName evidence="5">DUF3320 domain-containing protein</fullName>
    </submittedName>
</protein>
<evidence type="ECO:0000259" key="3">
    <source>
        <dbReference type="Pfam" id="PF13087"/>
    </source>
</evidence>
<comment type="caution">
    <text evidence="5">The sequence shown here is derived from an EMBL/GenBank/DDBJ whole genome shotgun (WGS) entry which is preliminary data.</text>
</comment>
<dbReference type="Pfam" id="PF11784">
    <property type="entry name" value="DUF3320"/>
    <property type="match status" value="1"/>
</dbReference>
<dbReference type="InterPro" id="IPR027417">
    <property type="entry name" value="P-loop_NTPase"/>
</dbReference>
<dbReference type="PANTHER" id="PTHR10887:SF530">
    <property type="entry name" value="SUPERFAMILY I DNA HELICASES"/>
    <property type="match status" value="1"/>
</dbReference>
<organism evidence="5 6">
    <name type="scientific">Kaistia terrae</name>
    <dbReference type="NCBI Taxonomy" id="537017"/>
    <lineage>
        <taxon>Bacteria</taxon>
        <taxon>Pseudomonadati</taxon>
        <taxon>Pseudomonadota</taxon>
        <taxon>Alphaproteobacteria</taxon>
        <taxon>Hyphomicrobiales</taxon>
        <taxon>Kaistiaceae</taxon>
        <taxon>Kaistia</taxon>
    </lineage>
</organism>
<dbReference type="Pfam" id="PF13086">
    <property type="entry name" value="AAA_11"/>
    <property type="match status" value="2"/>
</dbReference>
<dbReference type="SUPFAM" id="SSF52980">
    <property type="entry name" value="Restriction endonuclease-like"/>
    <property type="match status" value="1"/>
</dbReference>
<feature type="domain" description="DNA2/NAM7 helicase-like C-terminal" evidence="3">
    <location>
        <begin position="1298"/>
        <end position="1481"/>
    </location>
</feature>
<keyword evidence="6" id="KW-1185">Reference proteome</keyword>
<dbReference type="Pfam" id="PF13087">
    <property type="entry name" value="AAA_12"/>
    <property type="match status" value="1"/>
</dbReference>
<evidence type="ECO:0000313" key="6">
    <source>
        <dbReference type="Proteomes" id="UP001596150"/>
    </source>
</evidence>
<dbReference type="InterPro" id="IPR045055">
    <property type="entry name" value="DNA2/NAM7-like"/>
</dbReference>
<dbReference type="InterPro" id="IPR041679">
    <property type="entry name" value="DNA2/NAM7-like_C"/>
</dbReference>
<gene>
    <name evidence="5" type="ORF">ACFPP9_24015</name>
</gene>
<name>A0ABW0Q5C0_9HYPH</name>
<reference evidence="6" key="1">
    <citation type="journal article" date="2019" name="Int. J. Syst. Evol. Microbiol.">
        <title>The Global Catalogue of Microorganisms (GCM) 10K type strain sequencing project: providing services to taxonomists for standard genome sequencing and annotation.</title>
        <authorList>
            <consortium name="The Broad Institute Genomics Platform"/>
            <consortium name="The Broad Institute Genome Sequencing Center for Infectious Disease"/>
            <person name="Wu L."/>
            <person name="Ma J."/>
        </authorList>
    </citation>
    <scope>NUCLEOTIDE SEQUENCE [LARGE SCALE GENOMIC DNA]</scope>
    <source>
        <strain evidence="6">KACC 12633</strain>
    </source>
</reference>
<dbReference type="Pfam" id="PF18741">
    <property type="entry name" value="MTES_1575"/>
    <property type="match status" value="1"/>
</dbReference>
<evidence type="ECO:0000259" key="4">
    <source>
        <dbReference type="Pfam" id="PF18741"/>
    </source>
</evidence>
<dbReference type="Gene3D" id="3.40.960.10">
    <property type="entry name" value="VSR Endonuclease"/>
    <property type="match status" value="1"/>
</dbReference>
<dbReference type="SUPFAM" id="SSF52540">
    <property type="entry name" value="P-loop containing nucleoside triphosphate hydrolases"/>
    <property type="match status" value="1"/>
</dbReference>